<dbReference type="AlphaFoldDB" id="A0A834IW91"/>
<protein>
    <submittedName>
        <fullName evidence="2">Uncharacterized protein</fullName>
    </submittedName>
</protein>
<accession>A0A834IW91</accession>
<comment type="caution">
    <text evidence="2">The sequence shown here is derived from an EMBL/GenBank/DDBJ whole genome shotgun (WGS) entry which is preliminary data.</text>
</comment>
<feature type="region of interest" description="Disordered" evidence="1">
    <location>
        <begin position="1"/>
        <end position="24"/>
    </location>
</feature>
<dbReference type="EMBL" id="JAACXV010000061">
    <property type="protein sequence ID" value="KAF7285068.1"/>
    <property type="molecule type" value="Genomic_DNA"/>
</dbReference>
<reference evidence="2" key="1">
    <citation type="submission" date="2020-08" db="EMBL/GenBank/DDBJ databases">
        <title>Genome sequencing and assembly of the red palm weevil Rhynchophorus ferrugineus.</title>
        <authorList>
            <person name="Dias G.B."/>
            <person name="Bergman C.M."/>
            <person name="Manee M."/>
        </authorList>
    </citation>
    <scope>NUCLEOTIDE SEQUENCE</scope>
    <source>
        <strain evidence="2">AA-2017</strain>
        <tissue evidence="2">Whole larva</tissue>
    </source>
</reference>
<gene>
    <name evidence="2" type="ORF">GWI33_011919</name>
</gene>
<organism evidence="2 3">
    <name type="scientific">Rhynchophorus ferrugineus</name>
    <name type="common">Red palm weevil</name>
    <name type="synonym">Curculio ferrugineus</name>
    <dbReference type="NCBI Taxonomy" id="354439"/>
    <lineage>
        <taxon>Eukaryota</taxon>
        <taxon>Metazoa</taxon>
        <taxon>Ecdysozoa</taxon>
        <taxon>Arthropoda</taxon>
        <taxon>Hexapoda</taxon>
        <taxon>Insecta</taxon>
        <taxon>Pterygota</taxon>
        <taxon>Neoptera</taxon>
        <taxon>Endopterygota</taxon>
        <taxon>Coleoptera</taxon>
        <taxon>Polyphaga</taxon>
        <taxon>Cucujiformia</taxon>
        <taxon>Curculionidae</taxon>
        <taxon>Dryophthorinae</taxon>
        <taxon>Rhynchophorus</taxon>
    </lineage>
</organism>
<evidence type="ECO:0000313" key="3">
    <source>
        <dbReference type="Proteomes" id="UP000625711"/>
    </source>
</evidence>
<keyword evidence="3" id="KW-1185">Reference proteome</keyword>
<proteinExistence type="predicted"/>
<dbReference type="Proteomes" id="UP000625711">
    <property type="component" value="Unassembled WGS sequence"/>
</dbReference>
<name>A0A834IW91_RHYFE</name>
<evidence type="ECO:0000256" key="1">
    <source>
        <dbReference type="SAM" id="MobiDB-lite"/>
    </source>
</evidence>
<evidence type="ECO:0000313" key="2">
    <source>
        <dbReference type="EMBL" id="KAF7285068.1"/>
    </source>
</evidence>
<sequence length="114" mass="13037">MKSHKAYRSPKPMDPAARRPNPSPRLVLREENILTVDQRETRRTSSLRNRSVFAFRNMYTYNGRRIVVGVKKGDVCDNDDHHTSSVHASHGRCNRLSRQIMNSQPVAFNKASGC</sequence>